<proteinExistence type="predicted"/>
<evidence type="ECO:0000313" key="2">
    <source>
        <dbReference type="Proteomes" id="UP000077177"/>
    </source>
</evidence>
<accession>A0A172TVA8</accession>
<gene>
    <name evidence="1" type="ORF">SY85_10885</name>
</gene>
<keyword evidence="2" id="KW-1185">Reference proteome</keyword>
<evidence type="ECO:0000313" key="1">
    <source>
        <dbReference type="EMBL" id="ANE50932.1"/>
    </source>
</evidence>
<dbReference type="RefSeq" id="WP_066404411.1">
    <property type="nucleotide sequence ID" value="NZ_CP011390.1"/>
</dbReference>
<dbReference type="EMBL" id="CP011390">
    <property type="protein sequence ID" value="ANE50932.1"/>
    <property type="molecule type" value="Genomic_DNA"/>
</dbReference>
<name>A0A172TVA8_9BACT</name>
<dbReference type="OrthoDB" id="894023at2"/>
<protein>
    <submittedName>
        <fullName evidence="1">Uncharacterized protein</fullName>
    </submittedName>
</protein>
<reference evidence="2" key="1">
    <citation type="submission" date="2015-01" db="EMBL/GenBank/DDBJ databases">
        <title>Flavisolibacter sp./LCS9/ whole genome sequencing.</title>
        <authorList>
            <person name="Kim M.K."/>
            <person name="Srinivasan S."/>
            <person name="Lee J.-J."/>
        </authorList>
    </citation>
    <scope>NUCLEOTIDE SEQUENCE [LARGE SCALE GENOMIC DNA]</scope>
    <source>
        <strain evidence="2">LCS9</strain>
    </source>
</reference>
<organism evidence="1 2">
    <name type="scientific">Flavisolibacter tropicus</name>
    <dbReference type="NCBI Taxonomy" id="1492898"/>
    <lineage>
        <taxon>Bacteria</taxon>
        <taxon>Pseudomonadati</taxon>
        <taxon>Bacteroidota</taxon>
        <taxon>Chitinophagia</taxon>
        <taxon>Chitinophagales</taxon>
        <taxon>Chitinophagaceae</taxon>
        <taxon>Flavisolibacter</taxon>
    </lineage>
</organism>
<dbReference type="KEGG" id="fla:SY85_10885"/>
<dbReference type="AlphaFoldDB" id="A0A172TVA8"/>
<sequence length="319" mass="37287">MDLKKEEFWNCIVGAETFATYCTKVVPMLTLKDEVPDEVQKSFAIIRKLLIHAYYEYDFLDPAMAKALTTFEMALKVKYKEIGETRRHHNLQSLMYWFNDNGFFEFDRKGLLDALRSMRNNFSHPEKHFGGGFGIMNIFDHCVGMINDLYEDRELRNARVQKRKEINASLKEIVGNGGFVIFGEIKYIIYSAEVLFIDNVNTPSTYHFFYKTIFKLETDSGKDDSLPFATLLEATNVKMDVSKKTIIFERNGGNVLFQAIDDPVNLQRFEKWKDAFDKSNKDQFKDIEVHSQLDKQWARLRNNVHFRNSLSTINPKMIN</sequence>
<dbReference type="Proteomes" id="UP000077177">
    <property type="component" value="Chromosome"/>
</dbReference>
<reference evidence="1 2" key="2">
    <citation type="journal article" date="2016" name="Int. J. Syst. Evol. Microbiol.">
        <title>Flavisolibacter tropicus sp. nov., isolated from tropical soil.</title>
        <authorList>
            <person name="Lee J.J."/>
            <person name="Kang M.S."/>
            <person name="Kim G.S."/>
            <person name="Lee C.S."/>
            <person name="Lim S."/>
            <person name="Lee J."/>
            <person name="Roh S.H."/>
            <person name="Kang H."/>
            <person name="Ha J.M."/>
            <person name="Bae S."/>
            <person name="Jung H.Y."/>
            <person name="Kim M.K."/>
        </authorList>
    </citation>
    <scope>NUCLEOTIDE SEQUENCE [LARGE SCALE GENOMIC DNA]</scope>
    <source>
        <strain evidence="1 2">LCS9</strain>
    </source>
</reference>